<sequence>MNEEEVGGDLLDSLRDSGSRVWANHEHRITCGGAGHDETRAARVAAIARDKGMDDVAIATAMGLPVEAIQAWLGPNAPAGCPA</sequence>
<proteinExistence type="predicted"/>
<protein>
    <submittedName>
        <fullName evidence="1">Uncharacterized protein</fullName>
    </submittedName>
</protein>
<evidence type="ECO:0000313" key="1">
    <source>
        <dbReference type="EMBL" id="CPV66579.1"/>
    </source>
</evidence>
<name>A0A0U0ZRH8_9MYCO</name>
<dbReference type="Proteomes" id="UP000045782">
    <property type="component" value="Unassembled WGS sequence"/>
</dbReference>
<evidence type="ECO:0000313" key="2">
    <source>
        <dbReference type="Proteomes" id="UP000045782"/>
    </source>
</evidence>
<reference evidence="1 2" key="1">
    <citation type="submission" date="2015-03" db="EMBL/GenBank/DDBJ databases">
        <authorList>
            <person name="Murphy D."/>
        </authorList>
    </citation>
    <scope>NUCLEOTIDE SEQUENCE [LARGE SCALE GENOMIC DNA]</scope>
    <source>
        <strain evidence="1 2">PAP088</strain>
    </source>
</reference>
<accession>A0A0U0ZRH8</accession>
<dbReference type="EMBL" id="CSWP01000009">
    <property type="protein sequence ID" value="CPV66579.1"/>
    <property type="molecule type" value="Genomic_DNA"/>
</dbReference>
<organism evidence="1 2">
    <name type="scientific">Mycobacteroides abscessus</name>
    <dbReference type="NCBI Taxonomy" id="36809"/>
    <lineage>
        <taxon>Bacteria</taxon>
        <taxon>Bacillati</taxon>
        <taxon>Actinomycetota</taxon>
        <taxon>Actinomycetes</taxon>
        <taxon>Mycobacteriales</taxon>
        <taxon>Mycobacteriaceae</taxon>
        <taxon>Mycobacteroides</taxon>
    </lineage>
</organism>
<dbReference type="AlphaFoldDB" id="A0A0U0ZRH8"/>
<gene>
    <name evidence="1" type="ORF">ERS075579_04034</name>
</gene>